<dbReference type="EMBL" id="RXOF01000014">
    <property type="protein sequence ID" value="RTQ46790.1"/>
    <property type="molecule type" value="Genomic_DNA"/>
</dbReference>
<evidence type="ECO:0000313" key="3">
    <source>
        <dbReference type="Proteomes" id="UP000282184"/>
    </source>
</evidence>
<gene>
    <name evidence="2" type="ORF">EJV47_20670</name>
</gene>
<feature type="transmembrane region" description="Helical" evidence="1">
    <location>
        <begin position="90"/>
        <end position="112"/>
    </location>
</feature>
<comment type="caution">
    <text evidence="2">The sequence shown here is derived from an EMBL/GenBank/DDBJ whole genome shotgun (WGS) entry which is preliminary data.</text>
</comment>
<evidence type="ECO:0000256" key="1">
    <source>
        <dbReference type="SAM" id="Phobius"/>
    </source>
</evidence>
<accession>A0A3S0K2N0</accession>
<dbReference type="Proteomes" id="UP000282184">
    <property type="component" value="Unassembled WGS sequence"/>
</dbReference>
<keyword evidence="1" id="KW-0472">Membrane</keyword>
<name>A0A3S0K2N0_9BACT</name>
<feature type="transmembrane region" description="Helical" evidence="1">
    <location>
        <begin position="59"/>
        <end position="78"/>
    </location>
</feature>
<dbReference type="OrthoDB" id="6691119at2"/>
<keyword evidence="1" id="KW-0812">Transmembrane</keyword>
<proteinExistence type="predicted"/>
<keyword evidence="3" id="KW-1185">Reference proteome</keyword>
<feature type="transmembrane region" description="Helical" evidence="1">
    <location>
        <begin position="33"/>
        <end position="52"/>
    </location>
</feature>
<organism evidence="2 3">
    <name type="scientific">Hymenobacter gummosus</name>
    <dbReference type="NCBI Taxonomy" id="1776032"/>
    <lineage>
        <taxon>Bacteria</taxon>
        <taxon>Pseudomonadati</taxon>
        <taxon>Bacteroidota</taxon>
        <taxon>Cytophagia</taxon>
        <taxon>Cytophagales</taxon>
        <taxon>Hymenobacteraceae</taxon>
        <taxon>Hymenobacter</taxon>
    </lineage>
</organism>
<feature type="transmembrane region" description="Helical" evidence="1">
    <location>
        <begin position="145"/>
        <end position="166"/>
    </location>
</feature>
<dbReference type="InterPro" id="IPR024399">
    <property type="entry name" value="DUF2628"/>
</dbReference>
<dbReference type="AlphaFoldDB" id="A0A3S0K2N0"/>
<reference evidence="2 3" key="1">
    <citation type="submission" date="2018-12" db="EMBL/GenBank/DDBJ databases">
        <title>Hymenobacter gummosus sp. nov., isolated from a spring.</title>
        <authorList>
            <person name="Nie L."/>
        </authorList>
    </citation>
    <scope>NUCLEOTIDE SEQUENCE [LARGE SCALE GENOMIC DNA]</scope>
    <source>
        <strain evidence="2 3">KCTC 52166</strain>
    </source>
</reference>
<protein>
    <submittedName>
        <fullName evidence="2">DUF2628 domain-containing protein</fullName>
    </submittedName>
</protein>
<keyword evidence="1" id="KW-1133">Transmembrane helix</keyword>
<sequence length="169" mass="19276">MASTLMPINEEYLAAFFGKNADYYLYYWRQLQAGRRVSFNAAAFFVGLFWFIYRRMYGVALLLVGLLIVEAQLEQWLLPRFIPGYNAANPGSVVVVNLVAASLYAAFGNWIYLSHARRKITRVLRRETSEEAILQQLRRRGGTSWTFFLLALGLVAAIVLLAQLYAPQP</sequence>
<dbReference type="Pfam" id="PF10947">
    <property type="entry name" value="DUF2628"/>
    <property type="match status" value="1"/>
</dbReference>
<evidence type="ECO:0000313" key="2">
    <source>
        <dbReference type="EMBL" id="RTQ46790.1"/>
    </source>
</evidence>